<feature type="region of interest" description="Disordered" evidence="1">
    <location>
        <begin position="106"/>
        <end position="125"/>
    </location>
</feature>
<feature type="region of interest" description="Disordered" evidence="1">
    <location>
        <begin position="1"/>
        <end position="61"/>
    </location>
</feature>
<comment type="caution">
    <text evidence="5">The sequence shown here is derived from an EMBL/GenBank/DDBJ whole genome shotgun (WGS) entry which is preliminary data.</text>
</comment>
<feature type="transmembrane region" description="Helical" evidence="2">
    <location>
        <begin position="382"/>
        <end position="401"/>
    </location>
</feature>
<keyword evidence="2" id="KW-0812">Transmembrane</keyword>
<evidence type="ECO:0000259" key="4">
    <source>
        <dbReference type="Pfam" id="PF13373"/>
    </source>
</evidence>
<feature type="compositionally biased region" description="Polar residues" evidence="1">
    <location>
        <begin position="24"/>
        <end position="54"/>
    </location>
</feature>
<dbReference type="Pfam" id="PF13373">
    <property type="entry name" value="Dsc3_C"/>
    <property type="match status" value="1"/>
</dbReference>
<reference evidence="5" key="1">
    <citation type="journal article" date="2023" name="Mol. Phylogenet. Evol.">
        <title>Genome-scale phylogeny and comparative genomics of the fungal order Sordariales.</title>
        <authorList>
            <person name="Hensen N."/>
            <person name="Bonometti L."/>
            <person name="Westerberg I."/>
            <person name="Brannstrom I.O."/>
            <person name="Guillou S."/>
            <person name="Cros-Aarteil S."/>
            <person name="Calhoun S."/>
            <person name="Haridas S."/>
            <person name="Kuo A."/>
            <person name="Mondo S."/>
            <person name="Pangilinan J."/>
            <person name="Riley R."/>
            <person name="LaButti K."/>
            <person name="Andreopoulos B."/>
            <person name="Lipzen A."/>
            <person name="Chen C."/>
            <person name="Yan M."/>
            <person name="Daum C."/>
            <person name="Ng V."/>
            <person name="Clum A."/>
            <person name="Steindorff A."/>
            <person name="Ohm R.A."/>
            <person name="Martin F."/>
            <person name="Silar P."/>
            <person name="Natvig D.O."/>
            <person name="Lalanne C."/>
            <person name="Gautier V."/>
            <person name="Ament-Velasquez S.L."/>
            <person name="Kruys A."/>
            <person name="Hutchinson M.I."/>
            <person name="Powell A.J."/>
            <person name="Barry K."/>
            <person name="Miller A.N."/>
            <person name="Grigoriev I.V."/>
            <person name="Debuchy R."/>
            <person name="Gladieux P."/>
            <person name="Hiltunen Thoren M."/>
            <person name="Johannesson H."/>
        </authorList>
    </citation>
    <scope>NUCLEOTIDE SEQUENCE</scope>
    <source>
        <strain evidence="5">CBS 955.72</strain>
    </source>
</reference>
<feature type="region of interest" description="Disordered" evidence="1">
    <location>
        <begin position="208"/>
        <end position="254"/>
    </location>
</feature>
<evidence type="ECO:0000313" key="6">
    <source>
        <dbReference type="Proteomes" id="UP001275084"/>
    </source>
</evidence>
<accession>A0AAJ0H9J7</accession>
<proteinExistence type="predicted"/>
<feature type="compositionally biased region" description="Basic and acidic residues" evidence="1">
    <location>
        <begin position="175"/>
        <end position="186"/>
    </location>
</feature>
<dbReference type="AlphaFoldDB" id="A0AAJ0H9J7"/>
<keyword evidence="6" id="KW-1185">Reference proteome</keyword>
<keyword evidence="2" id="KW-1133">Transmembrane helix</keyword>
<dbReference type="InterPro" id="IPR019413">
    <property type="entry name" value="Dsc3_ub-like_dom"/>
</dbReference>
<feature type="compositionally biased region" description="Gly residues" evidence="1">
    <location>
        <begin position="315"/>
        <end position="329"/>
    </location>
</feature>
<evidence type="ECO:0000259" key="3">
    <source>
        <dbReference type="Pfam" id="PF10302"/>
    </source>
</evidence>
<keyword evidence="2" id="KW-0472">Membrane</keyword>
<reference evidence="5" key="2">
    <citation type="submission" date="2023-06" db="EMBL/GenBank/DDBJ databases">
        <authorList>
            <consortium name="Lawrence Berkeley National Laboratory"/>
            <person name="Haridas S."/>
            <person name="Hensen N."/>
            <person name="Bonometti L."/>
            <person name="Westerberg I."/>
            <person name="Brannstrom I.O."/>
            <person name="Guillou S."/>
            <person name="Cros-Aarteil S."/>
            <person name="Calhoun S."/>
            <person name="Kuo A."/>
            <person name="Mondo S."/>
            <person name="Pangilinan J."/>
            <person name="Riley R."/>
            <person name="Labutti K."/>
            <person name="Andreopoulos B."/>
            <person name="Lipzen A."/>
            <person name="Chen C."/>
            <person name="Yanf M."/>
            <person name="Daum C."/>
            <person name="Ng V."/>
            <person name="Clum A."/>
            <person name="Steindorff A."/>
            <person name="Ohm R."/>
            <person name="Martin F."/>
            <person name="Silar P."/>
            <person name="Natvig D."/>
            <person name="Lalanne C."/>
            <person name="Gautier V."/>
            <person name="Ament-Velasquez S.L."/>
            <person name="Kruys A."/>
            <person name="Hutchinson M.I."/>
            <person name="Powell A.J."/>
            <person name="Barry K."/>
            <person name="Miller A.N."/>
            <person name="Grigoriev I.V."/>
            <person name="Debuchy R."/>
            <person name="Gladieux P."/>
            <person name="Thoren M.H."/>
            <person name="Johannesson H."/>
        </authorList>
    </citation>
    <scope>NUCLEOTIDE SEQUENCE</scope>
    <source>
        <strain evidence="5">CBS 955.72</strain>
    </source>
</reference>
<feature type="region of interest" description="Disordered" evidence="1">
    <location>
        <begin position="308"/>
        <end position="331"/>
    </location>
</feature>
<protein>
    <submittedName>
        <fullName evidence="5">DUF2407 C-terminal domain-containing protein</fullName>
    </submittedName>
</protein>
<dbReference type="PANTHER" id="PTHR28049">
    <property type="entry name" value="TRANSMEMBRANE PROTEIN YOR223W"/>
    <property type="match status" value="1"/>
</dbReference>
<dbReference type="InterPro" id="IPR045226">
    <property type="entry name" value="Dsc3"/>
</dbReference>
<dbReference type="Proteomes" id="UP001275084">
    <property type="component" value="Unassembled WGS sequence"/>
</dbReference>
<evidence type="ECO:0000256" key="1">
    <source>
        <dbReference type="SAM" id="MobiDB-lite"/>
    </source>
</evidence>
<gene>
    <name evidence="5" type="ORF">B0T25DRAFT_635148</name>
</gene>
<evidence type="ECO:0000256" key="2">
    <source>
        <dbReference type="SAM" id="Phobius"/>
    </source>
</evidence>
<dbReference type="PANTHER" id="PTHR28049:SF1">
    <property type="entry name" value="DSC E3 UBIQUITIN LIGASE COMPLEX SUBUNIT 3"/>
    <property type="match status" value="1"/>
</dbReference>
<dbReference type="GO" id="GO:0005783">
    <property type="term" value="C:endoplasmic reticulum"/>
    <property type="evidence" value="ECO:0007669"/>
    <property type="project" value="TreeGrafter"/>
</dbReference>
<sequence>MSSNNNRGRPSASASGSSSSASSPTKRSAQNLLPLPISTTRSTSPLIRSPSTPSRPVFTPPPLHLTVRFSTLLPDLHLDILTPHQTTIAALKHLIRARLAADANTSTTHTSASDTKDQASRNAAAATASRARLRFIHGGKILPDNAALSSVLKPLPPPPPTTTTTTTTTTTPSDPKGKGKGVEGRPHQRVYVNCSIGDELTAPELADEVTAASTPPPSTTTTAPSSTARTATSGIQLDTGRGLGVRSTAAGSHTRAAPRGFDRLLTAGFTPAEVNQLRLQFRSIQAQRHTPDTMPSPDSLRGMEDAWIDNNGAASNGGGGGGGPGTAGEDGGEAAAVVEDAFGLNAVVDAMIKGMFIGFVFPLGAIGWLLREEGIWPKRVQVFVSMGFILSLLVGAVRMLGGEG</sequence>
<evidence type="ECO:0000313" key="5">
    <source>
        <dbReference type="EMBL" id="KAK3344300.1"/>
    </source>
</evidence>
<feature type="domain" description="DSC E3 ubiquitin ligase complex subunit 3 C-terminal" evidence="4">
    <location>
        <begin position="259"/>
        <end position="398"/>
    </location>
</feature>
<feature type="region of interest" description="Disordered" evidence="1">
    <location>
        <begin position="149"/>
        <end position="188"/>
    </location>
</feature>
<dbReference type="InterPro" id="IPR025390">
    <property type="entry name" value="Dsc3_C"/>
</dbReference>
<feature type="transmembrane region" description="Helical" evidence="2">
    <location>
        <begin position="350"/>
        <end position="370"/>
    </location>
</feature>
<dbReference type="Pfam" id="PF10302">
    <property type="entry name" value="Dsc3_N"/>
    <property type="match status" value="2"/>
</dbReference>
<feature type="compositionally biased region" description="Low complexity" evidence="1">
    <location>
        <begin position="11"/>
        <end position="23"/>
    </location>
</feature>
<dbReference type="EMBL" id="JAUIQD010000007">
    <property type="protein sequence ID" value="KAK3344300.1"/>
    <property type="molecule type" value="Genomic_DNA"/>
</dbReference>
<feature type="compositionally biased region" description="Low complexity" evidence="1">
    <location>
        <begin position="162"/>
        <end position="172"/>
    </location>
</feature>
<name>A0AAJ0H9J7_9PEZI</name>
<feature type="domain" description="DSC E3 ubiquitin ligase complex subunit 3 ubiquitin-like" evidence="3">
    <location>
        <begin position="64"/>
        <end position="104"/>
    </location>
</feature>
<organism evidence="5 6">
    <name type="scientific">Lasiosphaeria hispida</name>
    <dbReference type="NCBI Taxonomy" id="260671"/>
    <lineage>
        <taxon>Eukaryota</taxon>
        <taxon>Fungi</taxon>
        <taxon>Dikarya</taxon>
        <taxon>Ascomycota</taxon>
        <taxon>Pezizomycotina</taxon>
        <taxon>Sordariomycetes</taxon>
        <taxon>Sordariomycetidae</taxon>
        <taxon>Sordariales</taxon>
        <taxon>Lasiosphaeriaceae</taxon>
        <taxon>Lasiosphaeria</taxon>
    </lineage>
</organism>
<feature type="compositionally biased region" description="Low complexity" evidence="1">
    <location>
        <begin position="219"/>
        <end position="233"/>
    </location>
</feature>
<dbReference type="GO" id="GO:0044695">
    <property type="term" value="C:Dsc E3 ubiquitin ligase complex"/>
    <property type="evidence" value="ECO:0007669"/>
    <property type="project" value="InterPro"/>
</dbReference>
<feature type="domain" description="DSC E3 ubiquitin ligase complex subunit 3 ubiquitin-like" evidence="3">
    <location>
        <begin position="118"/>
        <end position="199"/>
    </location>
</feature>